<sequence>MGFDSLPNCGSCACTESLSPSQEVPFDSPSFSLSNHPNMC</sequence>
<evidence type="ECO:0000313" key="2">
    <source>
        <dbReference type="EMBL" id="GAU92193.1"/>
    </source>
</evidence>
<gene>
    <name evidence="2" type="primary">RvY_04306-1</name>
    <name evidence="2" type="synonym">RvY_04306.1</name>
    <name evidence="2" type="ORF">RvY_04306</name>
</gene>
<proteinExistence type="predicted"/>
<accession>A0A1D1V0G2</accession>
<name>A0A1D1V0G2_RAMVA</name>
<dbReference type="EMBL" id="BDGG01000002">
    <property type="protein sequence ID" value="GAU92193.1"/>
    <property type="molecule type" value="Genomic_DNA"/>
</dbReference>
<comment type="caution">
    <text evidence="2">The sequence shown here is derived from an EMBL/GenBank/DDBJ whole genome shotgun (WGS) entry which is preliminary data.</text>
</comment>
<organism evidence="2 3">
    <name type="scientific">Ramazzottius varieornatus</name>
    <name type="common">Water bear</name>
    <name type="synonym">Tardigrade</name>
    <dbReference type="NCBI Taxonomy" id="947166"/>
    <lineage>
        <taxon>Eukaryota</taxon>
        <taxon>Metazoa</taxon>
        <taxon>Ecdysozoa</taxon>
        <taxon>Tardigrada</taxon>
        <taxon>Eutardigrada</taxon>
        <taxon>Parachela</taxon>
        <taxon>Hypsibioidea</taxon>
        <taxon>Ramazzottiidae</taxon>
        <taxon>Ramazzottius</taxon>
    </lineage>
</organism>
<evidence type="ECO:0000256" key="1">
    <source>
        <dbReference type="SAM" id="MobiDB-lite"/>
    </source>
</evidence>
<reference evidence="2 3" key="1">
    <citation type="journal article" date="2016" name="Nat. Commun.">
        <title>Extremotolerant tardigrade genome and improved radiotolerance of human cultured cells by tardigrade-unique protein.</title>
        <authorList>
            <person name="Hashimoto T."/>
            <person name="Horikawa D.D."/>
            <person name="Saito Y."/>
            <person name="Kuwahara H."/>
            <person name="Kozuka-Hata H."/>
            <person name="Shin-I T."/>
            <person name="Minakuchi Y."/>
            <person name="Ohishi K."/>
            <person name="Motoyama A."/>
            <person name="Aizu T."/>
            <person name="Enomoto A."/>
            <person name="Kondo K."/>
            <person name="Tanaka S."/>
            <person name="Hara Y."/>
            <person name="Koshikawa S."/>
            <person name="Sagara H."/>
            <person name="Miura T."/>
            <person name="Yokobori S."/>
            <person name="Miyagawa K."/>
            <person name="Suzuki Y."/>
            <person name="Kubo T."/>
            <person name="Oyama M."/>
            <person name="Kohara Y."/>
            <person name="Fujiyama A."/>
            <person name="Arakawa K."/>
            <person name="Katayama T."/>
            <person name="Toyoda A."/>
            <person name="Kunieda T."/>
        </authorList>
    </citation>
    <scope>NUCLEOTIDE SEQUENCE [LARGE SCALE GENOMIC DNA]</scope>
    <source>
        <strain evidence="2 3">YOKOZUNA-1</strain>
    </source>
</reference>
<dbReference type="Proteomes" id="UP000186922">
    <property type="component" value="Unassembled WGS sequence"/>
</dbReference>
<dbReference type="AlphaFoldDB" id="A0A1D1V0G2"/>
<feature type="compositionally biased region" description="Polar residues" evidence="1">
    <location>
        <begin position="29"/>
        <end position="40"/>
    </location>
</feature>
<protein>
    <submittedName>
        <fullName evidence="2">Uncharacterized protein</fullName>
    </submittedName>
</protein>
<evidence type="ECO:0000313" key="3">
    <source>
        <dbReference type="Proteomes" id="UP000186922"/>
    </source>
</evidence>
<keyword evidence="3" id="KW-1185">Reference proteome</keyword>
<feature type="region of interest" description="Disordered" evidence="1">
    <location>
        <begin position="17"/>
        <end position="40"/>
    </location>
</feature>